<dbReference type="Gene3D" id="1.10.10.10">
    <property type="entry name" value="Winged helix-like DNA-binding domain superfamily/Winged helix DNA-binding domain"/>
    <property type="match status" value="1"/>
</dbReference>
<dbReference type="Proteomes" id="UP000295129">
    <property type="component" value="Unassembled WGS sequence"/>
</dbReference>
<dbReference type="Gene3D" id="3.40.190.290">
    <property type="match status" value="1"/>
</dbReference>
<dbReference type="SUPFAM" id="SSF53850">
    <property type="entry name" value="Periplasmic binding protein-like II"/>
    <property type="match status" value="1"/>
</dbReference>
<dbReference type="Pfam" id="PF00126">
    <property type="entry name" value="HTH_1"/>
    <property type="match status" value="1"/>
</dbReference>
<keyword evidence="7" id="KW-1185">Reference proteome</keyword>
<dbReference type="InterPro" id="IPR036390">
    <property type="entry name" value="WH_DNA-bd_sf"/>
</dbReference>
<dbReference type="SUPFAM" id="SSF46785">
    <property type="entry name" value="Winged helix' DNA-binding domain"/>
    <property type="match status" value="1"/>
</dbReference>
<proteinExistence type="inferred from homology"/>
<feature type="domain" description="HTH lysR-type" evidence="5">
    <location>
        <begin position="12"/>
        <end position="67"/>
    </location>
</feature>
<keyword evidence="4" id="KW-0804">Transcription</keyword>
<keyword evidence="3" id="KW-0238">DNA-binding</keyword>
<dbReference type="GO" id="GO:0043565">
    <property type="term" value="F:sequence-specific DNA binding"/>
    <property type="evidence" value="ECO:0007669"/>
    <property type="project" value="TreeGrafter"/>
</dbReference>
<accession>A0A4R6DJW9</accession>
<sequence>MKPALRIEPALLPALAAFECVARHASFSRAAAEMGLSASALSQSMRTLEQRLGVRLLARTTRRVGLTEEGARVLDGVRRGLAELGGAIETLDEVRDQPSGTVRITLSRLAYVRLFAPHVASFAERYPAVGLEFALDDGLTDIVAEGFDAGVRLGGNIEADMVAVPISTPERLATVAAPAYFARRPPPQTLEDLAAHDCSRFRYITSGRVARWFYQREGRPVELEVNGRFVVNDLDAELDLARRGLVLAQVIESMAAEDIRSGRLVTVLESYAPSLSRAYLYFPRSTQMPPRLRVFIDHFLVANEEGRERGKAGADEPKAVSV</sequence>
<protein>
    <submittedName>
        <fullName evidence="6">LysR family transcriptional regulator</fullName>
    </submittedName>
</protein>
<dbReference type="InterPro" id="IPR005119">
    <property type="entry name" value="LysR_subst-bd"/>
</dbReference>
<evidence type="ECO:0000313" key="6">
    <source>
        <dbReference type="EMBL" id="TDN45027.1"/>
    </source>
</evidence>
<dbReference type="RefSeq" id="WP_133595005.1">
    <property type="nucleotide sequence ID" value="NZ_SNVV01000032.1"/>
</dbReference>
<dbReference type="FunFam" id="1.10.10.10:FF:000001">
    <property type="entry name" value="LysR family transcriptional regulator"/>
    <property type="match status" value="1"/>
</dbReference>
<evidence type="ECO:0000256" key="2">
    <source>
        <dbReference type="ARBA" id="ARBA00023015"/>
    </source>
</evidence>
<evidence type="ECO:0000259" key="5">
    <source>
        <dbReference type="PROSITE" id="PS50931"/>
    </source>
</evidence>
<dbReference type="InterPro" id="IPR000847">
    <property type="entry name" value="LysR_HTH_N"/>
</dbReference>
<dbReference type="PROSITE" id="PS50931">
    <property type="entry name" value="HTH_LYSR"/>
    <property type="match status" value="1"/>
</dbReference>
<dbReference type="CDD" id="cd08474">
    <property type="entry name" value="PBP2_CrgA_like_5"/>
    <property type="match status" value="1"/>
</dbReference>
<dbReference type="Pfam" id="PF03466">
    <property type="entry name" value="LysR_substrate"/>
    <property type="match status" value="1"/>
</dbReference>
<reference evidence="6 7" key="1">
    <citation type="submission" date="2019-03" db="EMBL/GenBank/DDBJ databases">
        <title>Genomic Encyclopedia of Type Strains, Phase IV (KMG-IV): sequencing the most valuable type-strain genomes for metagenomic binning, comparative biology and taxonomic classification.</title>
        <authorList>
            <person name="Goeker M."/>
        </authorList>
    </citation>
    <scope>NUCLEOTIDE SEQUENCE [LARGE SCALE GENOMIC DNA]</scope>
    <source>
        <strain evidence="6 7">DSM 12121</strain>
    </source>
</reference>
<dbReference type="GO" id="GO:0003700">
    <property type="term" value="F:DNA-binding transcription factor activity"/>
    <property type="evidence" value="ECO:0007669"/>
    <property type="project" value="InterPro"/>
</dbReference>
<dbReference type="InterPro" id="IPR036388">
    <property type="entry name" value="WH-like_DNA-bd_sf"/>
</dbReference>
<gene>
    <name evidence="6" type="ORF">C7389_13239</name>
</gene>
<dbReference type="PANTHER" id="PTHR30537">
    <property type="entry name" value="HTH-TYPE TRANSCRIPTIONAL REGULATOR"/>
    <property type="match status" value="1"/>
</dbReference>
<name>A0A4R6DJW9_9RHOO</name>
<evidence type="ECO:0000313" key="7">
    <source>
        <dbReference type="Proteomes" id="UP000295129"/>
    </source>
</evidence>
<evidence type="ECO:0000256" key="3">
    <source>
        <dbReference type="ARBA" id="ARBA00023125"/>
    </source>
</evidence>
<dbReference type="AlphaFoldDB" id="A0A4R6DJW9"/>
<comment type="similarity">
    <text evidence="1">Belongs to the LysR transcriptional regulatory family.</text>
</comment>
<keyword evidence="2" id="KW-0805">Transcription regulation</keyword>
<dbReference type="GO" id="GO:0006351">
    <property type="term" value="P:DNA-templated transcription"/>
    <property type="evidence" value="ECO:0007669"/>
    <property type="project" value="TreeGrafter"/>
</dbReference>
<dbReference type="PANTHER" id="PTHR30537:SF1">
    <property type="entry name" value="HTH-TYPE TRANSCRIPTIONAL REGULATOR PGRR"/>
    <property type="match status" value="1"/>
</dbReference>
<dbReference type="InterPro" id="IPR058163">
    <property type="entry name" value="LysR-type_TF_proteobact-type"/>
</dbReference>
<organism evidence="6 7">
    <name type="scientific">Azoarcus indigens</name>
    <dbReference type="NCBI Taxonomy" id="29545"/>
    <lineage>
        <taxon>Bacteria</taxon>
        <taxon>Pseudomonadati</taxon>
        <taxon>Pseudomonadota</taxon>
        <taxon>Betaproteobacteria</taxon>
        <taxon>Rhodocyclales</taxon>
        <taxon>Zoogloeaceae</taxon>
        <taxon>Azoarcus</taxon>
    </lineage>
</organism>
<dbReference type="EMBL" id="SNVV01000032">
    <property type="protein sequence ID" value="TDN45027.1"/>
    <property type="molecule type" value="Genomic_DNA"/>
</dbReference>
<evidence type="ECO:0000256" key="4">
    <source>
        <dbReference type="ARBA" id="ARBA00023163"/>
    </source>
</evidence>
<dbReference type="PRINTS" id="PR00039">
    <property type="entry name" value="HTHLYSR"/>
</dbReference>
<comment type="caution">
    <text evidence="6">The sequence shown here is derived from an EMBL/GenBank/DDBJ whole genome shotgun (WGS) entry which is preliminary data.</text>
</comment>
<evidence type="ECO:0000256" key="1">
    <source>
        <dbReference type="ARBA" id="ARBA00009437"/>
    </source>
</evidence>
<dbReference type="OrthoDB" id="9178040at2"/>